<protein>
    <submittedName>
        <fullName evidence="7">IS30 family transposase</fullName>
    </submittedName>
</protein>
<evidence type="ECO:0000256" key="5">
    <source>
        <dbReference type="ARBA" id="ARBA00023172"/>
    </source>
</evidence>
<keyword evidence="3" id="KW-0815">Transposition</keyword>
<dbReference type="Gene3D" id="1.10.10.60">
    <property type="entry name" value="Homeodomain-like"/>
    <property type="match status" value="1"/>
</dbReference>
<keyword evidence="5" id="KW-0233">DNA recombination</keyword>
<dbReference type="InterPro" id="IPR012337">
    <property type="entry name" value="RNaseH-like_sf"/>
</dbReference>
<dbReference type="Proteomes" id="UP001569414">
    <property type="component" value="Unassembled WGS sequence"/>
</dbReference>
<comment type="similarity">
    <text evidence="2">Belongs to the transposase IS30 family.</text>
</comment>
<reference evidence="7 8" key="1">
    <citation type="submission" date="2024-08" db="EMBL/GenBank/DDBJ databases">
        <authorList>
            <person name="Ishaq N."/>
        </authorList>
    </citation>
    <scope>NUCLEOTIDE SEQUENCE [LARGE SCALE GENOMIC DNA]</scope>
    <source>
        <strain evidence="7 8">JCM 30400</strain>
    </source>
</reference>
<dbReference type="PANTHER" id="PTHR10948">
    <property type="entry name" value="TRANSPOSASE"/>
    <property type="match status" value="1"/>
</dbReference>
<name>A0ABV4NMP1_9GAMM</name>
<organism evidence="7 8">
    <name type="scientific">Microbulbifer echini</name>
    <dbReference type="NCBI Taxonomy" id="1529067"/>
    <lineage>
        <taxon>Bacteria</taxon>
        <taxon>Pseudomonadati</taxon>
        <taxon>Pseudomonadota</taxon>
        <taxon>Gammaproteobacteria</taxon>
        <taxon>Cellvibrionales</taxon>
        <taxon>Microbulbiferaceae</taxon>
        <taxon>Microbulbifer</taxon>
    </lineage>
</organism>
<sequence length="323" mass="37326">MTESYRQLTEEQRCQIWALKKSDWSQRAIAREIGVSQPTVSRELARNRGGNGYRYKQAQQMAEECHRHAKEPTKMLLKTIKLIERKLKLQWSPEQISGWLEQEENLLISHETIYLHVWADKQHGGTLYENLRRRDRPYNKRANGKSTRGHIKNAISIEQRPQVVDDKSRIGDWEIDTVIGKGHSGALVTIVDRKSKFTLSQQVERKTAELVTQATIALLEQYKDLVHTITADNGKEFAQHEKITEALDAEVYFAHPYASWERGLNENTNGLLRQYFPKNTDFNLVNQKAVEEVVGHLNDRPRKTLDYKSPSQIFGEYMALAAA</sequence>
<evidence type="ECO:0000256" key="3">
    <source>
        <dbReference type="ARBA" id="ARBA00022578"/>
    </source>
</evidence>
<dbReference type="InterPro" id="IPR001598">
    <property type="entry name" value="Transposase_IS30_CS"/>
</dbReference>
<feature type="domain" description="Integrase catalytic" evidence="6">
    <location>
        <begin position="157"/>
        <end position="318"/>
    </location>
</feature>
<comment type="caution">
    <text evidence="7">The sequence shown here is derived from an EMBL/GenBank/DDBJ whole genome shotgun (WGS) entry which is preliminary data.</text>
</comment>
<accession>A0ABV4NMP1</accession>
<gene>
    <name evidence="7" type="ORF">ACCI51_08670</name>
</gene>
<dbReference type="RefSeq" id="WP_371843302.1">
    <property type="nucleotide sequence ID" value="NZ_JBGMEL010000007.1"/>
</dbReference>
<evidence type="ECO:0000256" key="4">
    <source>
        <dbReference type="ARBA" id="ARBA00023125"/>
    </source>
</evidence>
<keyword evidence="8" id="KW-1185">Reference proteome</keyword>
<dbReference type="Gene3D" id="3.30.420.10">
    <property type="entry name" value="Ribonuclease H-like superfamily/Ribonuclease H"/>
    <property type="match status" value="1"/>
</dbReference>
<dbReference type="EMBL" id="JBGMEL010000007">
    <property type="protein sequence ID" value="MFA0790620.1"/>
    <property type="molecule type" value="Genomic_DNA"/>
</dbReference>
<dbReference type="PROSITE" id="PS50994">
    <property type="entry name" value="INTEGRASE"/>
    <property type="match status" value="1"/>
</dbReference>
<dbReference type="InterPro" id="IPR025246">
    <property type="entry name" value="IS30-like_HTH"/>
</dbReference>
<dbReference type="NCBIfam" id="NF033563">
    <property type="entry name" value="transpos_IS30"/>
    <property type="match status" value="1"/>
</dbReference>
<dbReference type="PANTHER" id="PTHR10948:SF23">
    <property type="entry name" value="TRANSPOSASE INSI FOR INSERTION SEQUENCE ELEMENT IS30A-RELATED"/>
    <property type="match status" value="1"/>
</dbReference>
<dbReference type="PROSITE" id="PS01043">
    <property type="entry name" value="TRANSPOSASE_IS30"/>
    <property type="match status" value="1"/>
</dbReference>
<proteinExistence type="inferred from homology"/>
<dbReference type="InterPro" id="IPR001584">
    <property type="entry name" value="Integrase_cat-core"/>
</dbReference>
<dbReference type="InterPro" id="IPR036397">
    <property type="entry name" value="RNaseH_sf"/>
</dbReference>
<evidence type="ECO:0000259" key="6">
    <source>
        <dbReference type="PROSITE" id="PS50994"/>
    </source>
</evidence>
<dbReference type="SUPFAM" id="SSF53098">
    <property type="entry name" value="Ribonuclease H-like"/>
    <property type="match status" value="1"/>
</dbReference>
<evidence type="ECO:0000313" key="8">
    <source>
        <dbReference type="Proteomes" id="UP001569414"/>
    </source>
</evidence>
<dbReference type="Pfam" id="PF13936">
    <property type="entry name" value="HTH_38"/>
    <property type="match status" value="1"/>
</dbReference>
<evidence type="ECO:0000256" key="1">
    <source>
        <dbReference type="ARBA" id="ARBA00002190"/>
    </source>
</evidence>
<dbReference type="SUPFAM" id="SSF46689">
    <property type="entry name" value="Homeodomain-like"/>
    <property type="match status" value="1"/>
</dbReference>
<dbReference type="InterPro" id="IPR009057">
    <property type="entry name" value="Homeodomain-like_sf"/>
</dbReference>
<evidence type="ECO:0000313" key="7">
    <source>
        <dbReference type="EMBL" id="MFA0790620.1"/>
    </source>
</evidence>
<keyword evidence="4" id="KW-0238">DNA-binding</keyword>
<comment type="function">
    <text evidence="1">Required for the transposition of the insertion element.</text>
</comment>
<dbReference type="InterPro" id="IPR053392">
    <property type="entry name" value="Transposase_IS30-like"/>
</dbReference>
<dbReference type="InterPro" id="IPR051917">
    <property type="entry name" value="Transposase-Integrase"/>
</dbReference>
<evidence type="ECO:0000256" key="2">
    <source>
        <dbReference type="ARBA" id="ARBA00006363"/>
    </source>
</evidence>
<dbReference type="Pfam" id="PF00665">
    <property type="entry name" value="rve"/>
    <property type="match status" value="1"/>
</dbReference>